<organism evidence="7 8">
    <name type="scientific">Serratia aquatilis</name>
    <dbReference type="NCBI Taxonomy" id="1737515"/>
    <lineage>
        <taxon>Bacteria</taxon>
        <taxon>Pseudomonadati</taxon>
        <taxon>Pseudomonadota</taxon>
        <taxon>Gammaproteobacteria</taxon>
        <taxon>Enterobacterales</taxon>
        <taxon>Yersiniaceae</taxon>
        <taxon>Serratia</taxon>
    </lineage>
</organism>
<keyword evidence="3 5" id="KW-1133">Transmembrane helix</keyword>
<evidence type="ECO:0000256" key="3">
    <source>
        <dbReference type="ARBA" id="ARBA00022989"/>
    </source>
</evidence>
<dbReference type="Gene3D" id="1.20.1720.10">
    <property type="entry name" value="Multidrug resistance protein D"/>
    <property type="match status" value="1"/>
</dbReference>
<keyword evidence="8" id="KW-1185">Reference proteome</keyword>
<feature type="transmembrane region" description="Helical" evidence="5">
    <location>
        <begin position="109"/>
        <end position="130"/>
    </location>
</feature>
<feature type="transmembrane region" description="Helical" evidence="5">
    <location>
        <begin position="347"/>
        <end position="372"/>
    </location>
</feature>
<feature type="transmembrane region" description="Helical" evidence="5">
    <location>
        <begin position="142"/>
        <end position="167"/>
    </location>
</feature>
<feature type="transmembrane region" description="Helical" evidence="5">
    <location>
        <begin position="258"/>
        <end position="280"/>
    </location>
</feature>
<reference evidence="7 8" key="1">
    <citation type="submission" date="2024-09" db="EMBL/GenBank/DDBJ databases">
        <authorList>
            <person name="Sun Q."/>
            <person name="Mori K."/>
        </authorList>
    </citation>
    <scope>NUCLEOTIDE SEQUENCE [LARGE SCALE GENOMIC DNA]</scope>
    <source>
        <strain evidence="7 8">CCM 8626</strain>
    </source>
</reference>
<feature type="domain" description="Major facilitator superfamily (MFS) profile" evidence="6">
    <location>
        <begin position="14"/>
        <end position="420"/>
    </location>
</feature>
<evidence type="ECO:0000256" key="5">
    <source>
        <dbReference type="SAM" id="Phobius"/>
    </source>
</evidence>
<feature type="transmembrane region" description="Helical" evidence="5">
    <location>
        <begin position="51"/>
        <end position="72"/>
    </location>
</feature>
<comment type="subcellular location">
    <subcellularLocation>
        <location evidence="1">Endomembrane system</location>
        <topology evidence="1">Multi-pass membrane protein</topology>
    </subcellularLocation>
</comment>
<dbReference type="Proteomes" id="UP001589792">
    <property type="component" value="Unassembled WGS sequence"/>
</dbReference>
<keyword evidence="2 5" id="KW-0812">Transmembrane</keyword>
<sequence length="420" mass="45363">MKEVEPSQGHGRSVALLFPLSLMLFEFAAYLTNDMIQPGIIDVVREFNADVSLAPASISIYMAGGMVLQWLLGPLSDRIGRRPVLLSGTLLFILSCVATLFTSNMEQYLLTRFIQGTSMCFIATVGYVAVQEAFGEKDAIKMMALITSITLIAPIIGPLAGAAFIQIAHWKGMFALIAILALVALLGLWRTMPETVMRQGTSFSFGGIADDFKQVFRNRCFLAGALTISCAYIPLMAWVAISPVILIDNGGLTSSQYAWTQVPIFVAVILGNLTVVKLVGDNPSDRILWAGAPIQLTGLCLAVLGNLLAPHIWLWSVAGISTYAFGTGMIFPILFRRTLFSSSSPKGTVSATLNIIVLSSIALSIEVGRLVYQYGNKMLFHALGLAAGALSLMFLMRFLQALKVNGSTQPLAPLLEDIQE</sequence>
<dbReference type="InterPro" id="IPR020846">
    <property type="entry name" value="MFS_dom"/>
</dbReference>
<feature type="transmembrane region" description="Helical" evidence="5">
    <location>
        <begin position="12"/>
        <end position="31"/>
    </location>
</feature>
<evidence type="ECO:0000313" key="7">
    <source>
        <dbReference type="EMBL" id="MFC0226557.1"/>
    </source>
</evidence>
<dbReference type="Pfam" id="PF07690">
    <property type="entry name" value="MFS_1"/>
    <property type="match status" value="1"/>
</dbReference>
<evidence type="ECO:0000256" key="4">
    <source>
        <dbReference type="ARBA" id="ARBA00023136"/>
    </source>
</evidence>
<dbReference type="PANTHER" id="PTHR23502:SF10">
    <property type="entry name" value="MULTIDRUG RESISTANCE PROTEIN MDTM"/>
    <property type="match status" value="1"/>
</dbReference>
<dbReference type="SUPFAM" id="SSF103473">
    <property type="entry name" value="MFS general substrate transporter"/>
    <property type="match status" value="1"/>
</dbReference>
<proteinExistence type="predicted"/>
<feature type="transmembrane region" description="Helical" evidence="5">
    <location>
        <begin position="378"/>
        <end position="399"/>
    </location>
</feature>
<gene>
    <name evidence="7" type="ORF">ACFFJ3_08600</name>
</gene>
<feature type="transmembrane region" description="Helical" evidence="5">
    <location>
        <begin position="84"/>
        <end position="103"/>
    </location>
</feature>
<protein>
    <submittedName>
        <fullName evidence="7">MFS transporter</fullName>
    </submittedName>
</protein>
<dbReference type="PANTHER" id="PTHR23502">
    <property type="entry name" value="MAJOR FACILITATOR SUPERFAMILY"/>
    <property type="match status" value="1"/>
</dbReference>
<dbReference type="PROSITE" id="PS00216">
    <property type="entry name" value="SUGAR_TRANSPORT_1"/>
    <property type="match status" value="1"/>
</dbReference>
<comment type="caution">
    <text evidence="7">The sequence shown here is derived from an EMBL/GenBank/DDBJ whole genome shotgun (WGS) entry which is preliminary data.</text>
</comment>
<feature type="transmembrane region" description="Helical" evidence="5">
    <location>
        <begin position="287"/>
        <end position="307"/>
    </location>
</feature>
<dbReference type="CDD" id="cd17320">
    <property type="entry name" value="MFS_MdfA_MDR_like"/>
    <property type="match status" value="1"/>
</dbReference>
<evidence type="ECO:0000256" key="1">
    <source>
        <dbReference type="ARBA" id="ARBA00004127"/>
    </source>
</evidence>
<dbReference type="RefSeq" id="WP_380674258.1">
    <property type="nucleotide sequence ID" value="NZ_CP173186.1"/>
</dbReference>
<dbReference type="PROSITE" id="PS50850">
    <property type="entry name" value="MFS"/>
    <property type="match status" value="1"/>
</dbReference>
<feature type="transmembrane region" description="Helical" evidence="5">
    <location>
        <begin position="313"/>
        <end position="335"/>
    </location>
</feature>
<name>A0ABV6EC29_9GAMM</name>
<accession>A0ABV6EC29</accession>
<dbReference type="InterPro" id="IPR011701">
    <property type="entry name" value="MFS"/>
</dbReference>
<evidence type="ECO:0000256" key="2">
    <source>
        <dbReference type="ARBA" id="ARBA00022692"/>
    </source>
</evidence>
<evidence type="ECO:0000313" key="8">
    <source>
        <dbReference type="Proteomes" id="UP001589792"/>
    </source>
</evidence>
<dbReference type="InterPro" id="IPR005829">
    <property type="entry name" value="Sugar_transporter_CS"/>
</dbReference>
<dbReference type="InterPro" id="IPR036259">
    <property type="entry name" value="MFS_trans_sf"/>
</dbReference>
<keyword evidence="4 5" id="KW-0472">Membrane</keyword>
<dbReference type="EMBL" id="JBHLXG010000006">
    <property type="protein sequence ID" value="MFC0226557.1"/>
    <property type="molecule type" value="Genomic_DNA"/>
</dbReference>
<feature type="transmembrane region" description="Helical" evidence="5">
    <location>
        <begin position="221"/>
        <end position="246"/>
    </location>
</feature>
<feature type="transmembrane region" description="Helical" evidence="5">
    <location>
        <begin position="173"/>
        <end position="189"/>
    </location>
</feature>
<evidence type="ECO:0000259" key="6">
    <source>
        <dbReference type="PROSITE" id="PS50850"/>
    </source>
</evidence>